<dbReference type="GO" id="GO:0005778">
    <property type="term" value="C:peroxisomal membrane"/>
    <property type="evidence" value="ECO:0007669"/>
    <property type="project" value="UniProtKB-SubCell"/>
</dbReference>
<evidence type="ECO:0000256" key="7">
    <source>
        <dbReference type="ARBA" id="ARBA00049089"/>
    </source>
</evidence>
<proteinExistence type="inferred from homology"/>
<dbReference type="OrthoDB" id="429813at2759"/>
<dbReference type="STRING" id="9713.A0A2U3YU67"/>
<dbReference type="AlphaFoldDB" id="A0A2U3YU67"/>
<evidence type="ECO:0000256" key="1">
    <source>
        <dbReference type="ARBA" id="ARBA00004549"/>
    </source>
</evidence>
<evidence type="ECO:0000259" key="12">
    <source>
        <dbReference type="Pfam" id="PF07993"/>
    </source>
</evidence>
<evidence type="ECO:0000313" key="13">
    <source>
        <dbReference type="Proteomes" id="UP000245341"/>
    </source>
</evidence>
<evidence type="ECO:0000256" key="2">
    <source>
        <dbReference type="ARBA" id="ARBA00005928"/>
    </source>
</evidence>
<dbReference type="InterPro" id="IPR013120">
    <property type="entry name" value="FAR_NAD-bd"/>
</dbReference>
<evidence type="ECO:0000256" key="9">
    <source>
        <dbReference type="ARBA" id="ARBA00049930"/>
    </source>
</evidence>
<protein>
    <recommendedName>
        <fullName evidence="10">Fatty acyl-CoA reductase</fullName>
        <ecNumber evidence="10">1.2.1.84</ecNumber>
    </recommendedName>
</protein>
<dbReference type="EC" id="1.2.1.84" evidence="10"/>
<dbReference type="Gene3D" id="3.40.50.720">
    <property type="entry name" value="NAD(P)-binding Rossmann-like Domain"/>
    <property type="match status" value="2"/>
</dbReference>
<feature type="domain" description="Fatty acyl-CoA reductase C-terminal" evidence="11">
    <location>
        <begin position="288"/>
        <end position="379"/>
    </location>
</feature>
<dbReference type="Proteomes" id="UP000245341">
    <property type="component" value="Unplaced"/>
</dbReference>
<feature type="domain" description="Thioester reductase (TE)" evidence="12">
    <location>
        <begin position="15"/>
        <end position="69"/>
    </location>
</feature>
<dbReference type="CDD" id="cd09071">
    <property type="entry name" value="FAR_C"/>
    <property type="match status" value="1"/>
</dbReference>
<feature type="transmembrane region" description="Helical" evidence="10">
    <location>
        <begin position="397"/>
        <end position="414"/>
    </location>
</feature>
<name>A0A2U3YU67_LEPWE</name>
<dbReference type="KEGG" id="lww:102749806"/>
<dbReference type="InterPro" id="IPR033640">
    <property type="entry name" value="FAR_C"/>
</dbReference>
<feature type="transmembrane region" description="Helical" evidence="10">
    <location>
        <begin position="423"/>
        <end position="440"/>
    </location>
</feature>
<evidence type="ECO:0000259" key="11">
    <source>
        <dbReference type="Pfam" id="PF03015"/>
    </source>
</evidence>
<dbReference type="InterPro" id="IPR036291">
    <property type="entry name" value="NAD(P)-bd_dom_sf"/>
</dbReference>
<evidence type="ECO:0000256" key="5">
    <source>
        <dbReference type="ARBA" id="ARBA00047991"/>
    </source>
</evidence>
<evidence type="ECO:0000313" key="14">
    <source>
        <dbReference type="RefSeq" id="XP_006747262.1"/>
    </source>
</evidence>
<comment type="subcellular location">
    <subcellularLocation>
        <location evidence="1">Peroxisome membrane</location>
        <topology evidence="1">Single-pass membrane protein</topology>
    </subcellularLocation>
</comment>
<dbReference type="GO" id="GO:0035336">
    <property type="term" value="P:long-chain fatty-acyl-CoA metabolic process"/>
    <property type="evidence" value="ECO:0007669"/>
    <property type="project" value="TreeGrafter"/>
</dbReference>
<keyword evidence="10" id="KW-0521">NADP</keyword>
<evidence type="ECO:0000256" key="8">
    <source>
        <dbReference type="ARBA" id="ARBA00049865"/>
    </source>
</evidence>
<dbReference type="PANTHER" id="PTHR11011:SF120">
    <property type="entry name" value="FATTY ACYL-COA REDUCTASE 2"/>
    <property type="match status" value="1"/>
</dbReference>
<dbReference type="GO" id="GO:0102965">
    <property type="term" value="F:alcohol-forming long-chain fatty acyl-CoA reductase activity"/>
    <property type="evidence" value="ECO:0007669"/>
    <property type="project" value="UniProtKB-EC"/>
</dbReference>
<comment type="catalytic activity">
    <reaction evidence="5">
        <text>octadecanoyl-CoA + 2 NADPH + 2 H(+) = octadecan-1-ol + 2 NADP(+) + CoA</text>
        <dbReference type="Rhea" id="RHEA:36319"/>
        <dbReference type="ChEBI" id="CHEBI:15378"/>
        <dbReference type="ChEBI" id="CHEBI:32154"/>
        <dbReference type="ChEBI" id="CHEBI:57287"/>
        <dbReference type="ChEBI" id="CHEBI:57394"/>
        <dbReference type="ChEBI" id="CHEBI:57783"/>
        <dbReference type="ChEBI" id="CHEBI:58349"/>
        <dbReference type="EC" id="1.2.1.84"/>
    </reaction>
    <physiologicalReaction direction="left-to-right" evidence="5">
        <dbReference type="Rhea" id="RHEA:36320"/>
    </physiologicalReaction>
</comment>
<evidence type="ECO:0000256" key="4">
    <source>
        <dbReference type="ARBA" id="ARBA00023098"/>
    </source>
</evidence>
<dbReference type="Pfam" id="PF03015">
    <property type="entry name" value="Sterile"/>
    <property type="match status" value="1"/>
</dbReference>
<accession>A0A2U3YU67</accession>
<keyword evidence="10" id="KW-1133">Transmembrane helix</keyword>
<comment type="catalytic activity">
    <reaction evidence="6">
        <text>hexadecanoyl-CoA + 2 NADPH + 2 H(+) = hexadecan-1-ol + 2 NADP(+) + CoA</text>
        <dbReference type="Rhea" id="RHEA:36315"/>
        <dbReference type="ChEBI" id="CHEBI:15378"/>
        <dbReference type="ChEBI" id="CHEBI:16125"/>
        <dbReference type="ChEBI" id="CHEBI:57287"/>
        <dbReference type="ChEBI" id="CHEBI:57379"/>
        <dbReference type="ChEBI" id="CHEBI:57783"/>
        <dbReference type="ChEBI" id="CHEBI:58349"/>
        <dbReference type="EC" id="1.2.1.84"/>
    </reaction>
    <physiologicalReaction direction="left-to-right" evidence="6">
        <dbReference type="Rhea" id="RHEA:36316"/>
    </physiologicalReaction>
</comment>
<gene>
    <name evidence="14" type="primary">FAR2</name>
</gene>
<evidence type="ECO:0000256" key="10">
    <source>
        <dbReference type="RuleBase" id="RU363097"/>
    </source>
</evidence>
<dbReference type="SUPFAM" id="SSF51735">
    <property type="entry name" value="NAD(P)-binding Rossmann-fold domains"/>
    <property type="match status" value="1"/>
</dbReference>
<keyword evidence="3 10" id="KW-0444">Lipid biosynthesis</keyword>
<dbReference type="GeneID" id="102749806"/>
<keyword evidence="13" id="KW-1185">Reference proteome</keyword>
<dbReference type="PANTHER" id="PTHR11011">
    <property type="entry name" value="MALE STERILITY PROTEIN 2-RELATED"/>
    <property type="match status" value="1"/>
</dbReference>
<comment type="catalytic activity">
    <reaction evidence="8">
        <text>18-methylnonadecanoyl-CoA + 2 NADPH + 2 H(+) = 18-methylnonadecan-1-ol + 2 NADP(+) + CoA</text>
        <dbReference type="Rhea" id="RHEA:81767"/>
        <dbReference type="ChEBI" id="CHEBI:15378"/>
        <dbReference type="ChEBI" id="CHEBI:57287"/>
        <dbReference type="ChEBI" id="CHEBI:57783"/>
        <dbReference type="ChEBI" id="CHEBI:58349"/>
        <dbReference type="ChEBI" id="CHEBI:84914"/>
        <dbReference type="ChEBI" id="CHEBI:231999"/>
    </reaction>
    <physiologicalReaction direction="left-to-right" evidence="8">
        <dbReference type="Rhea" id="RHEA:81768"/>
    </physiologicalReaction>
</comment>
<keyword evidence="4 10" id="KW-0443">Lipid metabolism</keyword>
<dbReference type="RefSeq" id="XP_006747262.1">
    <property type="nucleotide sequence ID" value="XM_006747199.2"/>
</dbReference>
<organism evidence="13 14">
    <name type="scientific">Leptonychotes weddellii</name>
    <name type="common">Weddell seal</name>
    <name type="synonym">Otaria weddellii</name>
    <dbReference type="NCBI Taxonomy" id="9713"/>
    <lineage>
        <taxon>Eukaryota</taxon>
        <taxon>Metazoa</taxon>
        <taxon>Chordata</taxon>
        <taxon>Craniata</taxon>
        <taxon>Vertebrata</taxon>
        <taxon>Euteleostomi</taxon>
        <taxon>Mammalia</taxon>
        <taxon>Eutheria</taxon>
        <taxon>Laurasiatheria</taxon>
        <taxon>Carnivora</taxon>
        <taxon>Caniformia</taxon>
        <taxon>Pinnipedia</taxon>
        <taxon>Phocidae</taxon>
        <taxon>Monachinae</taxon>
        <taxon>Lobodontini</taxon>
        <taxon>Leptonychotes</taxon>
    </lineage>
</organism>
<comment type="similarity">
    <text evidence="2 10">Belongs to the fatty acyl-CoA reductase family.</text>
</comment>
<keyword evidence="10" id="KW-0560">Oxidoreductase</keyword>
<evidence type="ECO:0000256" key="6">
    <source>
        <dbReference type="ARBA" id="ARBA00048521"/>
    </source>
</evidence>
<comment type="function">
    <text evidence="10">Catalyzes the reduction of fatty acyl-CoA to fatty alcohols.</text>
</comment>
<comment type="catalytic activity">
    <reaction evidence="7">
        <text>a long-chain fatty acyl-CoA + 2 NADPH + 2 H(+) = a long-chain primary fatty alcohol + 2 NADP(+) + CoA</text>
        <dbReference type="Rhea" id="RHEA:52716"/>
        <dbReference type="ChEBI" id="CHEBI:15378"/>
        <dbReference type="ChEBI" id="CHEBI:57287"/>
        <dbReference type="ChEBI" id="CHEBI:57783"/>
        <dbReference type="ChEBI" id="CHEBI:58349"/>
        <dbReference type="ChEBI" id="CHEBI:77396"/>
        <dbReference type="ChEBI" id="CHEBI:83139"/>
        <dbReference type="EC" id="1.2.1.84"/>
    </reaction>
    <physiologicalReaction direction="left-to-right" evidence="7">
        <dbReference type="Rhea" id="RHEA:52717"/>
    </physiologicalReaction>
</comment>
<reference evidence="14" key="1">
    <citation type="submission" date="2025-08" db="UniProtKB">
        <authorList>
            <consortium name="RefSeq"/>
        </authorList>
    </citation>
    <scope>IDENTIFICATION</scope>
    <source>
        <tissue evidence="14">Liver</tissue>
    </source>
</reference>
<comment type="catalytic activity">
    <reaction evidence="9">
        <text>eicosanoyl-CoA + 2 NADPH + 2 H(+) = eicosan-1-ol + 2 NADP(+) + CoA</text>
        <dbReference type="Rhea" id="RHEA:81727"/>
        <dbReference type="ChEBI" id="CHEBI:15378"/>
        <dbReference type="ChEBI" id="CHEBI:57287"/>
        <dbReference type="ChEBI" id="CHEBI:57380"/>
        <dbReference type="ChEBI" id="CHEBI:57783"/>
        <dbReference type="ChEBI" id="CHEBI:58349"/>
        <dbReference type="ChEBI" id="CHEBI:75627"/>
    </reaction>
    <physiologicalReaction direction="left-to-right" evidence="9">
        <dbReference type="Rhea" id="RHEA:81728"/>
    </physiologicalReaction>
</comment>
<dbReference type="CTD" id="55711"/>
<keyword evidence="10" id="KW-0472">Membrane</keyword>
<dbReference type="InterPro" id="IPR026055">
    <property type="entry name" value="FAR"/>
</dbReference>
<dbReference type="GO" id="GO:0080019">
    <property type="term" value="F:alcohol-forming very long-chain fatty acyl-CoA reductase activity"/>
    <property type="evidence" value="ECO:0007669"/>
    <property type="project" value="InterPro"/>
</dbReference>
<sequence>MSMIAAFYSGKSILITGATGFMGKVLMEKLFRTSPDLKVIYILVRPKAGQTTQQRVFQILNSKDLCAQNASSPYNTLQASRYCVATTHAFLFGPLVQPQKSDGHASYWSRHAVQLNVTATQQLLLMASQMPKLEAFIHISTAFSNCNLTHIDEVIYPCPVEPKKIIDSMDNVSRSLEPGTYGFKTSQAGKGFLRSLRATPMAVADLIPVDTVVNLTLAVGWYTAVHRPKSTLIYHCTSGNLNPCNWRKMGFQVLATFEKVPFERAFRRPNADFTTNTITSQYWNAVSHRAPAIIYDFYLRLTGRKPRMTKVMNRLLKTVSMLEYFVNRSWEWSTYNTEMLMSELSPEDQRVFNFDVRQLNWLEYIENYVLGVKKYLLKEDMAGIPEAKQHLKRLRNIHYLFNTALLLIAWRLLIARSQMARNVWFFIVSFCYKFLSYFRASSTLKV</sequence>
<feature type="domain" description="Thioester reductase (TE)" evidence="12">
    <location>
        <begin position="110"/>
        <end position="182"/>
    </location>
</feature>
<evidence type="ECO:0000256" key="3">
    <source>
        <dbReference type="ARBA" id="ARBA00022516"/>
    </source>
</evidence>
<keyword evidence="10" id="KW-0812">Transmembrane</keyword>
<dbReference type="Pfam" id="PF07993">
    <property type="entry name" value="NAD_binding_4"/>
    <property type="match status" value="2"/>
</dbReference>